<dbReference type="InterPro" id="IPR003675">
    <property type="entry name" value="Rce1/LyrA-like_dom"/>
</dbReference>
<gene>
    <name evidence="6" type="ORF">LMG9449_1444</name>
</gene>
<dbReference type="RefSeq" id="WP_058224951.1">
    <property type="nucleotide sequence ID" value="NZ_CP086084.1"/>
</dbReference>
<evidence type="ECO:0000256" key="2">
    <source>
        <dbReference type="ARBA" id="ARBA00009067"/>
    </source>
</evidence>
<dbReference type="AlphaFoldDB" id="A0A0V8DWN4"/>
<dbReference type="GO" id="GO:0005886">
    <property type="term" value="C:plasma membrane"/>
    <property type="evidence" value="ECO:0007669"/>
    <property type="project" value="UniProtKB-SubCell"/>
</dbReference>
<evidence type="ECO:0000313" key="6">
    <source>
        <dbReference type="EMBL" id="KSU18011.1"/>
    </source>
</evidence>
<reference evidence="7" key="1">
    <citation type="submission" date="2015-10" db="EMBL/GenBank/DDBJ databases">
        <title>Draft Genome Sequences of 11 Lactococcus lactis subspecies cremoris strains.</title>
        <authorList>
            <person name="Wels M."/>
            <person name="Backus L."/>
            <person name="Boekhorst J."/>
            <person name="Dijkstra A."/>
            <person name="Beerthuizen M."/>
            <person name="Kelly W."/>
            <person name="Siezen R."/>
            <person name="Bachmann H."/>
            <person name="Van Hijum S."/>
        </authorList>
    </citation>
    <scope>NUCLEOTIDE SEQUENCE [LARGE SCALE GENOMIC DNA]</scope>
    <source>
        <strain evidence="7">LMG9449</strain>
    </source>
</reference>
<comment type="similarity">
    <text evidence="2">Belongs to the UPF0177 family.</text>
</comment>
<evidence type="ECO:0000256" key="4">
    <source>
        <dbReference type="SAM" id="Phobius"/>
    </source>
</evidence>
<feature type="domain" description="CAAX prenyl protease 2/Lysostaphin resistance protein A-like" evidence="5">
    <location>
        <begin position="134"/>
        <end position="218"/>
    </location>
</feature>
<dbReference type="Proteomes" id="UP000053612">
    <property type="component" value="Unassembled WGS sequence"/>
</dbReference>
<dbReference type="Pfam" id="PF02517">
    <property type="entry name" value="Rce1-like"/>
    <property type="match status" value="1"/>
</dbReference>
<feature type="transmembrane region" description="Helical" evidence="4">
    <location>
        <begin position="12"/>
        <end position="35"/>
    </location>
</feature>
<dbReference type="PATRIC" id="fig|1360.109.peg.2438"/>
<dbReference type="EMBL" id="LKLS01000119">
    <property type="protein sequence ID" value="KSU18011.1"/>
    <property type="molecule type" value="Genomic_DNA"/>
</dbReference>
<organism evidence="6 7">
    <name type="scientific">Lactococcus lactis subsp. lactis</name>
    <name type="common">Streptococcus lactis</name>
    <dbReference type="NCBI Taxonomy" id="1360"/>
    <lineage>
        <taxon>Bacteria</taxon>
        <taxon>Bacillati</taxon>
        <taxon>Bacillota</taxon>
        <taxon>Bacilli</taxon>
        <taxon>Lactobacillales</taxon>
        <taxon>Streptococcaceae</taxon>
        <taxon>Lactococcus</taxon>
    </lineage>
</organism>
<keyword evidence="4" id="KW-1133">Transmembrane helix</keyword>
<proteinExistence type="inferred from homology"/>
<evidence type="ECO:0000256" key="3">
    <source>
        <dbReference type="ARBA" id="ARBA00022475"/>
    </source>
</evidence>
<comment type="caution">
    <text evidence="6">The sequence shown here is derived from an EMBL/GenBank/DDBJ whole genome shotgun (WGS) entry which is preliminary data.</text>
</comment>
<keyword evidence="3" id="KW-1003">Cell membrane</keyword>
<accession>A0A0V8DWN4</accession>
<evidence type="ECO:0000259" key="5">
    <source>
        <dbReference type="Pfam" id="PF02517"/>
    </source>
</evidence>
<feature type="transmembrane region" description="Helical" evidence="4">
    <location>
        <begin position="167"/>
        <end position="200"/>
    </location>
</feature>
<name>A0A0V8DWN4_LACLL</name>
<keyword evidence="4" id="KW-0812">Transmembrane</keyword>
<protein>
    <recommendedName>
        <fullName evidence="5">CAAX prenyl protease 2/Lysostaphin resistance protein A-like domain-containing protein</fullName>
    </recommendedName>
</protein>
<comment type="subcellular location">
    <subcellularLocation>
        <location evidence="1">Cell membrane</location>
        <topology evidence="1">Multi-pass membrane protein</topology>
    </subcellularLocation>
</comment>
<dbReference type="GO" id="GO:0004175">
    <property type="term" value="F:endopeptidase activity"/>
    <property type="evidence" value="ECO:0007669"/>
    <property type="project" value="UniProtKB-ARBA"/>
</dbReference>
<evidence type="ECO:0000313" key="7">
    <source>
        <dbReference type="Proteomes" id="UP000053612"/>
    </source>
</evidence>
<keyword evidence="4" id="KW-0472">Membrane</keyword>
<evidence type="ECO:0000256" key="1">
    <source>
        <dbReference type="ARBA" id="ARBA00004651"/>
    </source>
</evidence>
<feature type="transmembrane region" description="Helical" evidence="4">
    <location>
        <begin position="55"/>
        <end position="77"/>
    </location>
</feature>
<sequence length="234" mass="27334">MKTIKKYKLNLFYLLLFVLLHTLYKIPGYLVFAYYLDNPLILPFTDFLYTNSALAFPILLTLVAVIVIIIPYYLGFFKNTFEGWSTIRVFRLLVILFVLLLLIYFTNVLMIRLGFSSSNHVGRSQNYLITMPKVMQYYIIGIVAPIIEEILWRVFLFKAVGNKNLALFVSWPLFAFAHTGLSLEIIPYLLLSFIVTWAYYRNENVLESIFIHASYNLLSPLSAQFLNSFFHFIV</sequence>
<dbReference type="GO" id="GO:0080120">
    <property type="term" value="P:CAAX-box protein maturation"/>
    <property type="evidence" value="ECO:0007669"/>
    <property type="project" value="UniProtKB-ARBA"/>
</dbReference>
<feature type="transmembrane region" description="Helical" evidence="4">
    <location>
        <begin position="89"/>
        <end position="115"/>
    </location>
</feature>
<feature type="transmembrane region" description="Helical" evidence="4">
    <location>
        <begin position="135"/>
        <end position="155"/>
    </location>
</feature>